<proteinExistence type="predicted"/>
<accession>A0A8D8PVL2</accession>
<dbReference type="EMBL" id="HBUF01033410">
    <property type="protein sequence ID" value="CAG6615638.1"/>
    <property type="molecule type" value="Transcribed_RNA"/>
</dbReference>
<name>A0A8D8PVL2_9HEMI</name>
<dbReference type="EMBL" id="HBUF01033411">
    <property type="protein sequence ID" value="CAG6615639.1"/>
    <property type="molecule type" value="Transcribed_RNA"/>
</dbReference>
<evidence type="ECO:0000313" key="1">
    <source>
        <dbReference type="EMBL" id="CAG6615639.1"/>
    </source>
</evidence>
<reference evidence="1" key="1">
    <citation type="submission" date="2021-05" db="EMBL/GenBank/DDBJ databases">
        <authorList>
            <person name="Alioto T."/>
            <person name="Alioto T."/>
            <person name="Gomez Garrido J."/>
        </authorList>
    </citation>
    <scope>NUCLEOTIDE SEQUENCE</scope>
</reference>
<dbReference type="EMBL" id="HBUF01033412">
    <property type="protein sequence ID" value="CAG6615640.1"/>
    <property type="molecule type" value="Transcribed_RNA"/>
</dbReference>
<sequence>MLFLQLFRPLRGQSLGGEGGGGGIIKKIFEISAIVGLPVVPSYTAIKLGWRPMCESCVTISDSVRRRAFNSAISSPSFHSRHTYFGKIFFSFFWIKVQFGKFRVEKMSNFV</sequence>
<dbReference type="AlphaFoldDB" id="A0A8D8PVL2"/>
<dbReference type="EMBL" id="HBUF01033409">
    <property type="protein sequence ID" value="CAG6615637.1"/>
    <property type="molecule type" value="Transcribed_RNA"/>
</dbReference>
<protein>
    <submittedName>
        <fullName evidence="1">Uncharacterized protein</fullName>
    </submittedName>
</protein>
<organism evidence="1">
    <name type="scientific">Cacopsylla melanoneura</name>
    <dbReference type="NCBI Taxonomy" id="428564"/>
    <lineage>
        <taxon>Eukaryota</taxon>
        <taxon>Metazoa</taxon>
        <taxon>Ecdysozoa</taxon>
        <taxon>Arthropoda</taxon>
        <taxon>Hexapoda</taxon>
        <taxon>Insecta</taxon>
        <taxon>Pterygota</taxon>
        <taxon>Neoptera</taxon>
        <taxon>Paraneoptera</taxon>
        <taxon>Hemiptera</taxon>
        <taxon>Sternorrhyncha</taxon>
        <taxon>Psylloidea</taxon>
        <taxon>Psyllidae</taxon>
        <taxon>Psyllinae</taxon>
        <taxon>Cacopsylla</taxon>
    </lineage>
</organism>
<dbReference type="EMBL" id="HBUF01033413">
    <property type="protein sequence ID" value="CAG6615641.1"/>
    <property type="molecule type" value="Transcribed_RNA"/>
</dbReference>